<feature type="compositionally biased region" description="Polar residues" evidence="1">
    <location>
        <begin position="1184"/>
        <end position="1195"/>
    </location>
</feature>
<feature type="compositionally biased region" description="Low complexity" evidence="1">
    <location>
        <begin position="1202"/>
        <end position="1214"/>
    </location>
</feature>
<evidence type="ECO:0000256" key="2">
    <source>
        <dbReference type="SAM" id="SignalP"/>
    </source>
</evidence>
<evidence type="ECO:0000256" key="1">
    <source>
        <dbReference type="SAM" id="MobiDB-lite"/>
    </source>
</evidence>
<dbReference type="InterPro" id="IPR013783">
    <property type="entry name" value="Ig-like_fold"/>
</dbReference>
<dbReference type="Gene3D" id="3.30.2080.10">
    <property type="entry name" value="GH92 mannosidase domain"/>
    <property type="match status" value="1"/>
</dbReference>
<dbReference type="GO" id="GO:0005975">
    <property type="term" value="P:carbohydrate metabolic process"/>
    <property type="evidence" value="ECO:0007669"/>
    <property type="project" value="InterPro"/>
</dbReference>
<dbReference type="PROSITE" id="PS50093">
    <property type="entry name" value="PKD"/>
    <property type="match status" value="1"/>
</dbReference>
<dbReference type="InterPro" id="IPR012939">
    <property type="entry name" value="Glyco_hydro_92"/>
</dbReference>
<comment type="caution">
    <text evidence="5">The sequence shown here is derived from an EMBL/GenBank/DDBJ whole genome shotgun (WGS) entry which is preliminary data.</text>
</comment>
<feature type="domain" description="PKD" evidence="4">
    <location>
        <begin position="1345"/>
        <end position="1399"/>
    </location>
</feature>
<dbReference type="PROSITE" id="PS50022">
    <property type="entry name" value="FA58C_3"/>
    <property type="match status" value="1"/>
</dbReference>
<gene>
    <name evidence="5" type="ORF">FB461_2295</name>
</gene>
<dbReference type="Gene3D" id="2.70.98.10">
    <property type="match status" value="1"/>
</dbReference>
<accession>A0A542ZA07</accession>
<dbReference type="Proteomes" id="UP000315389">
    <property type="component" value="Unassembled WGS sequence"/>
</dbReference>
<dbReference type="InterPro" id="IPR050883">
    <property type="entry name" value="PNGase"/>
</dbReference>
<dbReference type="InterPro" id="IPR008979">
    <property type="entry name" value="Galactose-bd-like_sf"/>
</dbReference>
<dbReference type="GO" id="GO:0000224">
    <property type="term" value="F:peptide-N4-(N-acetyl-beta-glucosaminyl)asparagine amidase activity"/>
    <property type="evidence" value="ECO:0007669"/>
    <property type="project" value="TreeGrafter"/>
</dbReference>
<dbReference type="PANTHER" id="PTHR12143">
    <property type="entry name" value="PEPTIDE N-GLYCANASE PNGASE -RELATED"/>
    <property type="match status" value="1"/>
</dbReference>
<protein>
    <submittedName>
        <fullName evidence="5">Putative alpha-1,2-mannosidase</fullName>
    </submittedName>
</protein>
<dbReference type="InterPro" id="IPR006311">
    <property type="entry name" value="TAT_signal"/>
</dbReference>
<dbReference type="EMBL" id="VFOS01000005">
    <property type="protein sequence ID" value="TQL57174.1"/>
    <property type="molecule type" value="Genomic_DNA"/>
</dbReference>
<dbReference type="PROSITE" id="PS51318">
    <property type="entry name" value="TAT"/>
    <property type="match status" value="1"/>
</dbReference>
<dbReference type="InterPro" id="IPR000601">
    <property type="entry name" value="PKD_dom"/>
</dbReference>
<evidence type="ECO:0000259" key="4">
    <source>
        <dbReference type="PROSITE" id="PS50093"/>
    </source>
</evidence>
<reference evidence="5 6" key="1">
    <citation type="submission" date="2019-06" db="EMBL/GenBank/DDBJ databases">
        <title>Sequencing the genomes of 1000 actinobacteria strains.</title>
        <authorList>
            <person name="Klenk H.-P."/>
        </authorList>
    </citation>
    <scope>NUCLEOTIDE SEQUENCE [LARGE SCALE GENOMIC DNA]</scope>
    <source>
        <strain evidence="5 6">DSM 4813</strain>
    </source>
</reference>
<dbReference type="InterPro" id="IPR014718">
    <property type="entry name" value="GH-type_carb-bd"/>
</dbReference>
<keyword evidence="6" id="KW-1185">Reference proteome</keyword>
<dbReference type="SUPFAM" id="SSF48208">
    <property type="entry name" value="Six-hairpin glycosidases"/>
    <property type="match status" value="1"/>
</dbReference>
<keyword evidence="2" id="KW-0732">Signal</keyword>
<sequence>MKSPSSHMPAHTRRGRRSAIIAFATAASLAAAGLAAAPAALAAGGTWSSSFETSDPNIDGANLGATPATFTGTNTGVLAISAEPSSQANPGGESVEMIADGNSATKWFAGVSPSTGSPLAAIYDYGTARTFSTYTVTSANDESGRDPKDWTVAGSNDGSTWTTLETVTGQSFDTRFKSQTYNLTTTGSYRYYRLRITANNGASGTQLADWTPQISTGTPAPGPISLVTSSGPTGGWSQKQGAGFTGKRSAYYWGKHLAAGAVKTTVAVNSGLNIAVDTNTEFSYKVYPVLNADWEYSATYVALDLKFSDGTWLSANNSVRDQNGFRMTARDQGAEKALFANQWNSVKVPLGSYAGKTITQIALTYDNPAGVADTVIRGYVDDVSIKDVAPINGAKLVNYVETRRGTQSNGAFSRGTNIPATTVPNGFNFWTPFTNADSNTLYEYHRANNSENLPSLQGVGISHETSIWMGDSNQLVFMPSTSASATDAAFGTRAVPFSHDDEIGRPDYYSVEFRDPANQGIKSGLKIEMAPSSHAGVVRFTYPASQTTGTVFIDGGVSNSVGLTVTGNKLEGYVQGTKRGGSGAGSTRMYVYGEFDRTSTAQGAATNGNGARYARFDTSTNKTVTLRVATSFISAAQAQKNLQLEIDGASLETVRDAAASLWQDRLSVIDLSQSTLANDTDRVNVYSNLYRLNMYPNARWENTGTAGSPVYKYASAVGGTSAENTDQNVPVKSGKNYVNNGFWDTYRTAWPLYTFLYPEFAAELEEGFLKQYDDGGWVSRWTSPGYSNIMTGTSSDVSFADVYISSGLPGATTVKDSSTTVLAQAERAFEAAAKNATVVSPSESTGRKGLFQSIFLGYTTDPTHETVSWGLEGFINDDGIAKMAEKLSQETSLSAAKRARYAEQAEYYADRAKNYVNMFNSSVNFFTTRNADGTFSPNPSNFNPKTWWGPYTETNGWNFAFHAPFDPDGLAGLYGETTAGIKAKLDEFYATPEKSSGTIHEELEASAVRLGQLGMSNQVSHHIPYISAATGDPTRTQEVVRESLQRLFVGADIGQGYLGDEDNGEMSSWYLFSALGFYPLALASGEYTVGSPLFDKVVVHRAASQGGDLTINAANNSRDNVYVSGVTVGSKTLTQPKIELSDLRAANTLNFTMSGAPSNWGKDLNRQVKAPSPLADLTKASYSSSVGTGVTNAGNLSDDTSDTSATITSGSTVTTTSTVGPVEVKTYTITSAAKAAAPSSWKLEGRTGGGAWTTLDERTGQVFAFDKQTQPYQVATRGSYGEYRLTFNNGTSVAEVELLVDPQGSGSSELAVNGSANLQASSSGAFNGTVAVLSGDVAGATATVDFGDGSAPVTGTVAVGGLGGATVSAAHTYANSGTYPVKITVTKGSETKTGETTITFARDLRFASNFDTACLTVAGVPANCDGNGYAYDKTSLATAHETYPALIQGTEHTVPGNTSLKFTLPIIANGQKDNLTGKGVRKVRVNLGANATKVSFIGSANESDLSKQVTLTYADGATQNIGISYNNWDAATGFGNIPVGSSIGRINGSGSLVDSSLRPKIWATPPTDLQTGHGEVVWLEIPAAGSGKAQIHLFAVATDGNQAATAPIAVTGGSTLSVTEGSTVPVQLATTSGGESFAGKSAVINWGDGSPATTVTVAGDGTISSPLPYTEAGNYTITITVDDGVTSKNVTRQISVAARAVTSTTLTSDVATLVEGGSVALSAQVSAGGTGSVEFFSSDASIGSAQVTDGVATKSVSGLVPGVYTFTARYLGDAGHAPSVSGEVTVTVAQKQVPPVVASVSAPRFSKTSQAYGSVTAKRARVSVVVSGATAGTVTFKAGAKSLGTAPLAKSGSAYVATLTLPAALAVGSYAGVTATLVAGGETTVSAKSVQVFKVVKATTSKVTLKGKKFKKGSKPKVSVKVAKLSSGQWASGTVRVLVGKKVVGKAKLSVKAKGKVKITLKKRYAKAIKVKAKFVPQSTKTVAGKSSKTVKVKIR</sequence>
<dbReference type="InterPro" id="IPR008928">
    <property type="entry name" value="6-hairpin_glycosidase_sf"/>
</dbReference>
<dbReference type="SUPFAM" id="SSF49299">
    <property type="entry name" value="PKD domain"/>
    <property type="match status" value="2"/>
</dbReference>
<dbReference type="SUPFAM" id="SSF49785">
    <property type="entry name" value="Galactose-binding domain-like"/>
    <property type="match status" value="1"/>
</dbReference>
<dbReference type="Pfam" id="PF17678">
    <property type="entry name" value="Glyco_hydro_92N"/>
    <property type="match status" value="1"/>
</dbReference>
<dbReference type="Gene3D" id="1.20.1050.60">
    <property type="entry name" value="alpha-1,2-mannosidase"/>
    <property type="match status" value="1"/>
</dbReference>
<dbReference type="GO" id="GO:0005829">
    <property type="term" value="C:cytosol"/>
    <property type="evidence" value="ECO:0007669"/>
    <property type="project" value="TreeGrafter"/>
</dbReference>
<dbReference type="InterPro" id="IPR000421">
    <property type="entry name" value="FA58C"/>
</dbReference>
<dbReference type="Gene3D" id="1.20.1610.10">
    <property type="entry name" value="alpha-1,2-mannosidases domains"/>
    <property type="match status" value="1"/>
</dbReference>
<dbReference type="PANTHER" id="PTHR12143:SF43">
    <property type="entry name" value="PUTATIVE-RELATED"/>
    <property type="match status" value="1"/>
</dbReference>
<evidence type="ECO:0000259" key="3">
    <source>
        <dbReference type="PROSITE" id="PS50022"/>
    </source>
</evidence>
<feature type="chain" id="PRO_5022082183" evidence="2">
    <location>
        <begin position="43"/>
        <end position="1996"/>
    </location>
</feature>
<name>A0A542ZA07_RARFA</name>
<feature type="region of interest" description="Disordered" evidence="1">
    <location>
        <begin position="1184"/>
        <end position="1214"/>
    </location>
</feature>
<dbReference type="GO" id="GO:0006516">
    <property type="term" value="P:glycoprotein catabolic process"/>
    <property type="evidence" value="ECO:0007669"/>
    <property type="project" value="TreeGrafter"/>
</dbReference>
<dbReference type="NCBIfam" id="TIGR01180">
    <property type="entry name" value="aman2_put"/>
    <property type="match status" value="1"/>
</dbReference>
<dbReference type="Pfam" id="PF00754">
    <property type="entry name" value="F5_F8_type_C"/>
    <property type="match status" value="1"/>
</dbReference>
<feature type="signal peptide" evidence="2">
    <location>
        <begin position="1"/>
        <end position="42"/>
    </location>
</feature>
<evidence type="ECO:0000313" key="5">
    <source>
        <dbReference type="EMBL" id="TQL57174.1"/>
    </source>
</evidence>
<dbReference type="Pfam" id="PF18911">
    <property type="entry name" value="PKD_4"/>
    <property type="match status" value="1"/>
</dbReference>
<dbReference type="InterPro" id="IPR035986">
    <property type="entry name" value="PKD_dom_sf"/>
</dbReference>
<dbReference type="Gene3D" id="2.60.40.10">
    <property type="entry name" value="Immunoglobulins"/>
    <property type="match status" value="3"/>
</dbReference>
<dbReference type="GO" id="GO:0030246">
    <property type="term" value="F:carbohydrate binding"/>
    <property type="evidence" value="ECO:0007669"/>
    <property type="project" value="InterPro"/>
</dbReference>
<proteinExistence type="predicted"/>
<dbReference type="InterPro" id="IPR032109">
    <property type="entry name" value="Big_3_5"/>
</dbReference>
<dbReference type="InterPro" id="IPR005887">
    <property type="entry name" value="GH92_a_mannosidase_put"/>
</dbReference>
<dbReference type="Gene3D" id="2.60.120.260">
    <property type="entry name" value="Galactose-binding domain-like"/>
    <property type="match status" value="1"/>
</dbReference>
<dbReference type="InterPro" id="IPR041371">
    <property type="entry name" value="GH92_N"/>
</dbReference>
<feature type="domain" description="F5/8 type C" evidence="3">
    <location>
        <begin position="65"/>
        <end position="199"/>
    </location>
</feature>
<dbReference type="Pfam" id="PF16640">
    <property type="entry name" value="Big_3_5"/>
    <property type="match status" value="1"/>
</dbReference>
<organism evidence="5 6">
    <name type="scientific">Rarobacter faecitabidus</name>
    <dbReference type="NCBI Taxonomy" id="13243"/>
    <lineage>
        <taxon>Bacteria</taxon>
        <taxon>Bacillati</taxon>
        <taxon>Actinomycetota</taxon>
        <taxon>Actinomycetes</taxon>
        <taxon>Micrococcales</taxon>
        <taxon>Rarobacteraceae</taxon>
        <taxon>Rarobacter</taxon>
    </lineage>
</organism>
<dbReference type="Pfam" id="PF07971">
    <property type="entry name" value="Glyco_hydro_92"/>
    <property type="match status" value="1"/>
</dbReference>
<evidence type="ECO:0000313" key="6">
    <source>
        <dbReference type="Proteomes" id="UP000315389"/>
    </source>
</evidence>